<dbReference type="NCBIfam" id="NF007572">
    <property type="entry name" value="PRK10203.1"/>
    <property type="match status" value="1"/>
</dbReference>
<dbReference type="RefSeq" id="WP_369897017.1">
    <property type="nucleotide sequence ID" value="NZ_JBGFFX010000023.1"/>
</dbReference>
<feature type="domain" description="DnaJ homologue subfamily C member 28 conserved" evidence="1">
    <location>
        <begin position="7"/>
        <end position="74"/>
    </location>
</feature>
<reference evidence="2 3" key="1">
    <citation type="submission" date="2024-07" db="EMBL/GenBank/DDBJ databases">
        <authorList>
            <person name="Hebao G."/>
        </authorList>
    </citation>
    <scope>NUCLEOTIDE SEQUENCE [LARGE SCALE GENOMIC DNA]</scope>
    <source>
        <strain evidence="2 3">ACCC 02193</strain>
    </source>
</reference>
<protein>
    <submittedName>
        <fullName evidence="2">DUF1992 domain-containing protein</fullName>
    </submittedName>
</protein>
<evidence type="ECO:0000259" key="1">
    <source>
        <dbReference type="Pfam" id="PF09350"/>
    </source>
</evidence>
<sequence length="127" mass="14441">MWLFDQLVEQHIAEAQKKGEFDNLPGSGKKLALDDDSQVPPELRAAYRLMKNSGFLPPELEMRREAVELNELLAGIEPTDERYAQHAKHLALLESKLRQAGMSTDFLRSEYGGQLQQRLFGEKACIK</sequence>
<dbReference type="Proteomes" id="UP001565243">
    <property type="component" value="Unassembled WGS sequence"/>
</dbReference>
<evidence type="ECO:0000313" key="3">
    <source>
        <dbReference type="Proteomes" id="UP001565243"/>
    </source>
</evidence>
<dbReference type="EMBL" id="JBGFFX010000023">
    <property type="protein sequence ID" value="MEY8773358.1"/>
    <property type="molecule type" value="Genomic_DNA"/>
</dbReference>
<accession>A0ABV4EEX2</accession>
<gene>
    <name evidence="2" type="ORF">AB6T85_23425</name>
</gene>
<name>A0ABV4EEX2_9GAMM</name>
<proteinExistence type="predicted"/>
<dbReference type="PANTHER" id="PTHR39158:SF1">
    <property type="entry name" value="DNAJ HOMOLOG SUBFAMILY C MEMBER 28"/>
    <property type="match status" value="1"/>
</dbReference>
<dbReference type="InterPro" id="IPR018961">
    <property type="entry name" value="DnaJ_homolog_subfam-C_membr-28"/>
</dbReference>
<dbReference type="InterPro" id="IPR052573">
    <property type="entry name" value="DnaJ_C_subfamily_28"/>
</dbReference>
<organism evidence="2 3">
    <name type="scientific">Erwinia aeris</name>
    <dbReference type="NCBI Taxonomy" id="3239803"/>
    <lineage>
        <taxon>Bacteria</taxon>
        <taxon>Pseudomonadati</taxon>
        <taxon>Pseudomonadota</taxon>
        <taxon>Gammaproteobacteria</taxon>
        <taxon>Enterobacterales</taxon>
        <taxon>Erwiniaceae</taxon>
        <taxon>Erwinia</taxon>
    </lineage>
</organism>
<keyword evidence="3" id="KW-1185">Reference proteome</keyword>
<comment type="caution">
    <text evidence="2">The sequence shown here is derived from an EMBL/GenBank/DDBJ whole genome shotgun (WGS) entry which is preliminary data.</text>
</comment>
<evidence type="ECO:0000313" key="2">
    <source>
        <dbReference type="EMBL" id="MEY8773358.1"/>
    </source>
</evidence>
<dbReference type="Pfam" id="PF09350">
    <property type="entry name" value="DJC28_CD"/>
    <property type="match status" value="1"/>
</dbReference>
<dbReference type="PANTHER" id="PTHR39158">
    <property type="entry name" value="OS08G0560600 PROTEIN"/>
    <property type="match status" value="1"/>
</dbReference>